<dbReference type="InterPro" id="IPR014710">
    <property type="entry name" value="RmlC-like_jellyroll"/>
</dbReference>
<dbReference type="EC" id="5.1.3.13" evidence="3"/>
<keyword evidence="4" id="KW-1185">Reference proteome</keyword>
<evidence type="ECO:0000313" key="3">
    <source>
        <dbReference type="EMBL" id="MDN4480174.1"/>
    </source>
</evidence>
<gene>
    <name evidence="3" type="primary">rfbC</name>
    <name evidence="3" type="ORF">QQX02_04460</name>
</gene>
<keyword evidence="3" id="KW-0413">Isomerase</keyword>
<dbReference type="EMBL" id="JAUHQA010000001">
    <property type="protein sequence ID" value="MDN4480174.1"/>
    <property type="molecule type" value="Genomic_DNA"/>
</dbReference>
<dbReference type="RefSeq" id="WP_301141511.1">
    <property type="nucleotide sequence ID" value="NZ_JAUHQA010000001.1"/>
</dbReference>
<reference evidence="3" key="1">
    <citation type="submission" date="2023-06" db="EMBL/GenBank/DDBJ databases">
        <title>Egi l300058.</title>
        <authorList>
            <person name="Gao L."/>
            <person name="Fang B.-Z."/>
            <person name="Li W.-J."/>
        </authorList>
    </citation>
    <scope>NUCLEOTIDE SEQUENCE</scope>
    <source>
        <strain evidence="3">EGI L300058</strain>
    </source>
</reference>
<name>A0ABT8GFP0_9MICO</name>
<dbReference type="InterPro" id="IPR000888">
    <property type="entry name" value="RmlC-like"/>
</dbReference>
<dbReference type="PANTHER" id="PTHR21047:SF2">
    <property type="entry name" value="THYMIDINE DIPHOSPHO-4-KETO-RHAMNOSE 3,5-EPIMERASE"/>
    <property type="match status" value="1"/>
</dbReference>
<dbReference type="Pfam" id="PF00908">
    <property type="entry name" value="dTDP_sugar_isom"/>
    <property type="match status" value="1"/>
</dbReference>
<evidence type="ECO:0000256" key="1">
    <source>
        <dbReference type="ARBA" id="ARBA00010154"/>
    </source>
</evidence>
<organism evidence="3 4">
    <name type="scientific">Demequina muriae</name>
    <dbReference type="NCBI Taxonomy" id="3051664"/>
    <lineage>
        <taxon>Bacteria</taxon>
        <taxon>Bacillati</taxon>
        <taxon>Actinomycetota</taxon>
        <taxon>Actinomycetes</taxon>
        <taxon>Micrococcales</taxon>
        <taxon>Demequinaceae</taxon>
        <taxon>Demequina</taxon>
    </lineage>
</organism>
<accession>A0ABT8GFP0</accession>
<dbReference type="Gene3D" id="2.60.120.10">
    <property type="entry name" value="Jelly Rolls"/>
    <property type="match status" value="1"/>
</dbReference>
<dbReference type="SUPFAM" id="SSF51182">
    <property type="entry name" value="RmlC-like cupins"/>
    <property type="match status" value="1"/>
</dbReference>
<comment type="caution">
    <text evidence="3">The sequence shown here is derived from an EMBL/GenBank/DDBJ whole genome shotgun (WGS) entry which is preliminary data.</text>
</comment>
<evidence type="ECO:0000256" key="2">
    <source>
        <dbReference type="SAM" id="MobiDB-lite"/>
    </source>
</evidence>
<feature type="region of interest" description="Disordered" evidence="2">
    <location>
        <begin position="159"/>
        <end position="181"/>
    </location>
</feature>
<proteinExistence type="inferred from homology"/>
<comment type="similarity">
    <text evidence="1">Belongs to the dTDP-4-dehydrorhamnose 3,5-epimerase family.</text>
</comment>
<dbReference type="Proteomes" id="UP001172708">
    <property type="component" value="Unassembled WGS sequence"/>
</dbReference>
<dbReference type="GO" id="GO:0008830">
    <property type="term" value="F:dTDP-4-dehydrorhamnose 3,5-epimerase activity"/>
    <property type="evidence" value="ECO:0007669"/>
    <property type="project" value="UniProtKB-EC"/>
</dbReference>
<sequence>MDVTAMDVPGAWHVRTRHFDDARGTFLEWHKSAAIEEVLGRPFSVAQGNCSVSSAGVLRGIHYADVPPGQAKYVTCVRGAVLDVVVDLRVGSPTFGQWDAVTLDDVERGAVLISEGLGHAFVALEDHSTVMYLCSTPFTPDREHGVNPLDPDVAIDWPTSGRDGSPLSLELSDKDRDAPSLSDARAAGALPTWEQCQQMGAAS</sequence>
<evidence type="ECO:0000313" key="4">
    <source>
        <dbReference type="Proteomes" id="UP001172708"/>
    </source>
</evidence>
<protein>
    <submittedName>
        <fullName evidence="3">dTDP-4-dehydrorhamnose 3,5-epimerase</fullName>
        <ecNumber evidence="3">5.1.3.13</ecNumber>
    </submittedName>
</protein>
<dbReference type="CDD" id="cd00438">
    <property type="entry name" value="cupin_RmlC"/>
    <property type="match status" value="1"/>
</dbReference>
<dbReference type="InterPro" id="IPR011051">
    <property type="entry name" value="RmlC_Cupin_sf"/>
</dbReference>
<dbReference type="PANTHER" id="PTHR21047">
    <property type="entry name" value="DTDP-6-DEOXY-D-GLUCOSE-3,5 EPIMERASE"/>
    <property type="match status" value="1"/>
</dbReference>